<evidence type="ECO:0000259" key="8">
    <source>
        <dbReference type="PROSITE" id="PS50110"/>
    </source>
</evidence>
<name>A0A975B618_9BACT</name>
<proteinExistence type="predicted"/>
<dbReference type="InterPro" id="IPR036890">
    <property type="entry name" value="HATPase_C_sf"/>
</dbReference>
<dbReference type="SMART" id="SM00448">
    <property type="entry name" value="REC"/>
    <property type="match status" value="1"/>
</dbReference>
<dbReference type="CDD" id="cd00082">
    <property type="entry name" value="HisKA"/>
    <property type="match status" value="1"/>
</dbReference>
<evidence type="ECO:0000256" key="2">
    <source>
        <dbReference type="ARBA" id="ARBA00012438"/>
    </source>
</evidence>
<dbReference type="InterPro" id="IPR036097">
    <property type="entry name" value="HisK_dim/P_sf"/>
</dbReference>
<sequence>MENHFHFLKNAYFFRTLSDEDIVKIQAVCKEEQFNTNEIVFFEGDMGDRCFIILKGSVEIWKDYNSPERDMLAVYKSGQLFGELALIDQSPRGATIVVRESVNLLSITRADFDRVLAGSVTISISIMKSISAMIREQTEHFLDNLRTSKNRLSMAYAQLRKEVEERKQLEAQLLQAQKMESIGTLAGGIAHDFNNILFIIFGYTQMTLEMMPETSPFHNNLKEVLNAAERAKSLVQQILTFSRQGSQELQPLQIQFIAKEVVKMLKSSLPASIKIKQNIDTNCGPVMADPSQIHQIIMNISTNAYHAMEEKGGTMEISLDNININIQSPSEDIHNMIPGPYVRLSISDTGCGMTRELTERIFDPYFTTKTQGKGTGLGLSIVHGIVKSHSGYISVKSEPGAGTIFYIYIPMLTSSIDLTQKASEKSVPTGKEQILIVDDEQPIAKMLQKMLEPLGYNVEYKTSSMEALLEFEKHPEKFDLVITDLNMPGMTGDELAKALVRIRSDLPVILCTGFSEIITEEKMKAIGIRELIMKPVVKNELARIIRNILESRE</sequence>
<dbReference type="KEGG" id="dli:dnl_17170"/>
<protein>
    <recommendedName>
        <fullName evidence="2">histidine kinase</fullName>
        <ecNumber evidence="2">2.7.13.3</ecNumber>
    </recommendedName>
</protein>
<dbReference type="InterPro" id="IPR005467">
    <property type="entry name" value="His_kinase_dom"/>
</dbReference>
<dbReference type="RefSeq" id="WP_207691197.1">
    <property type="nucleotide sequence ID" value="NZ_CP061799.1"/>
</dbReference>
<dbReference type="Pfam" id="PF02518">
    <property type="entry name" value="HATPase_c"/>
    <property type="match status" value="1"/>
</dbReference>
<dbReference type="InterPro" id="IPR014710">
    <property type="entry name" value="RmlC-like_jellyroll"/>
</dbReference>
<dbReference type="SMART" id="SM00100">
    <property type="entry name" value="cNMP"/>
    <property type="match status" value="1"/>
</dbReference>
<dbReference type="EMBL" id="CP061799">
    <property type="protein sequence ID" value="QTA79446.1"/>
    <property type="molecule type" value="Genomic_DNA"/>
</dbReference>
<feature type="modified residue" description="4-aspartylphosphate" evidence="4">
    <location>
        <position position="484"/>
    </location>
</feature>
<dbReference type="PROSITE" id="PS50042">
    <property type="entry name" value="CNMP_BINDING_3"/>
    <property type="match status" value="1"/>
</dbReference>
<dbReference type="Proteomes" id="UP000663720">
    <property type="component" value="Chromosome"/>
</dbReference>
<dbReference type="AlphaFoldDB" id="A0A975B618"/>
<dbReference type="PROSITE" id="PS50110">
    <property type="entry name" value="RESPONSE_REGULATORY"/>
    <property type="match status" value="1"/>
</dbReference>
<dbReference type="InterPro" id="IPR004358">
    <property type="entry name" value="Sig_transdc_His_kin-like_C"/>
</dbReference>
<keyword evidence="10" id="KW-1185">Reference proteome</keyword>
<feature type="domain" description="Histidine kinase" evidence="7">
    <location>
        <begin position="188"/>
        <end position="413"/>
    </location>
</feature>
<organism evidence="9 10">
    <name type="scientific">Desulfonema limicola</name>
    <dbReference type="NCBI Taxonomy" id="45656"/>
    <lineage>
        <taxon>Bacteria</taxon>
        <taxon>Pseudomonadati</taxon>
        <taxon>Thermodesulfobacteriota</taxon>
        <taxon>Desulfobacteria</taxon>
        <taxon>Desulfobacterales</taxon>
        <taxon>Desulfococcaceae</taxon>
        <taxon>Desulfonema</taxon>
    </lineage>
</organism>
<dbReference type="PANTHER" id="PTHR43065:SF42">
    <property type="entry name" value="TWO-COMPONENT SENSOR PPRA"/>
    <property type="match status" value="1"/>
</dbReference>
<gene>
    <name evidence="9" type="ORF">dnl_17170</name>
</gene>
<dbReference type="CDD" id="cd00156">
    <property type="entry name" value="REC"/>
    <property type="match status" value="1"/>
</dbReference>
<keyword evidence="9" id="KW-0418">Kinase</keyword>
<feature type="coiled-coil region" evidence="5">
    <location>
        <begin position="142"/>
        <end position="179"/>
    </location>
</feature>
<dbReference type="InterPro" id="IPR018490">
    <property type="entry name" value="cNMP-bd_dom_sf"/>
</dbReference>
<dbReference type="Gene3D" id="3.30.565.10">
    <property type="entry name" value="Histidine kinase-like ATPase, C-terminal domain"/>
    <property type="match status" value="1"/>
</dbReference>
<dbReference type="InterPro" id="IPR003594">
    <property type="entry name" value="HATPase_dom"/>
</dbReference>
<dbReference type="SUPFAM" id="SSF47384">
    <property type="entry name" value="Homodimeric domain of signal transducing histidine kinase"/>
    <property type="match status" value="1"/>
</dbReference>
<dbReference type="Gene3D" id="2.60.120.10">
    <property type="entry name" value="Jelly Rolls"/>
    <property type="match status" value="1"/>
</dbReference>
<dbReference type="Gene3D" id="3.40.50.2300">
    <property type="match status" value="1"/>
</dbReference>
<feature type="domain" description="Response regulatory" evidence="8">
    <location>
        <begin position="433"/>
        <end position="549"/>
    </location>
</feature>
<keyword evidence="9" id="KW-0808">Transferase</keyword>
<dbReference type="Pfam" id="PF00072">
    <property type="entry name" value="Response_reg"/>
    <property type="match status" value="1"/>
</dbReference>
<dbReference type="SUPFAM" id="SSF51206">
    <property type="entry name" value="cAMP-binding domain-like"/>
    <property type="match status" value="1"/>
</dbReference>
<dbReference type="SMART" id="SM00388">
    <property type="entry name" value="HisKA"/>
    <property type="match status" value="1"/>
</dbReference>
<evidence type="ECO:0000256" key="4">
    <source>
        <dbReference type="PROSITE-ProRule" id="PRU00169"/>
    </source>
</evidence>
<dbReference type="PROSITE" id="PS50109">
    <property type="entry name" value="HIS_KIN"/>
    <property type="match status" value="1"/>
</dbReference>
<dbReference type="EC" id="2.7.13.3" evidence="2"/>
<dbReference type="PANTHER" id="PTHR43065">
    <property type="entry name" value="SENSOR HISTIDINE KINASE"/>
    <property type="match status" value="1"/>
</dbReference>
<dbReference type="PRINTS" id="PR00344">
    <property type="entry name" value="BCTRLSENSOR"/>
</dbReference>
<evidence type="ECO:0000313" key="10">
    <source>
        <dbReference type="Proteomes" id="UP000663720"/>
    </source>
</evidence>
<evidence type="ECO:0000259" key="7">
    <source>
        <dbReference type="PROSITE" id="PS50109"/>
    </source>
</evidence>
<dbReference type="SMART" id="SM00387">
    <property type="entry name" value="HATPase_c"/>
    <property type="match status" value="1"/>
</dbReference>
<dbReference type="CDD" id="cd00038">
    <property type="entry name" value="CAP_ED"/>
    <property type="match status" value="1"/>
</dbReference>
<dbReference type="GO" id="GO:0000155">
    <property type="term" value="F:phosphorelay sensor kinase activity"/>
    <property type="evidence" value="ECO:0007669"/>
    <property type="project" value="InterPro"/>
</dbReference>
<evidence type="ECO:0000256" key="1">
    <source>
        <dbReference type="ARBA" id="ARBA00000085"/>
    </source>
</evidence>
<dbReference type="Pfam" id="PF00027">
    <property type="entry name" value="cNMP_binding"/>
    <property type="match status" value="1"/>
</dbReference>
<accession>A0A975B618</accession>
<evidence type="ECO:0000313" key="9">
    <source>
        <dbReference type="EMBL" id="QTA79446.1"/>
    </source>
</evidence>
<evidence type="ECO:0000259" key="6">
    <source>
        <dbReference type="PROSITE" id="PS50042"/>
    </source>
</evidence>
<dbReference type="InterPro" id="IPR011006">
    <property type="entry name" value="CheY-like_superfamily"/>
</dbReference>
<feature type="domain" description="Cyclic nucleotide-binding" evidence="6">
    <location>
        <begin position="13"/>
        <end position="116"/>
    </location>
</feature>
<dbReference type="SUPFAM" id="SSF55874">
    <property type="entry name" value="ATPase domain of HSP90 chaperone/DNA topoisomerase II/histidine kinase"/>
    <property type="match status" value="1"/>
</dbReference>
<comment type="catalytic activity">
    <reaction evidence="1">
        <text>ATP + protein L-histidine = ADP + protein N-phospho-L-histidine.</text>
        <dbReference type="EC" id="2.7.13.3"/>
    </reaction>
</comment>
<evidence type="ECO:0000256" key="3">
    <source>
        <dbReference type="ARBA" id="ARBA00022553"/>
    </source>
</evidence>
<dbReference type="InterPro" id="IPR000595">
    <property type="entry name" value="cNMP-bd_dom"/>
</dbReference>
<keyword evidence="3 4" id="KW-0597">Phosphoprotein</keyword>
<reference evidence="9" key="1">
    <citation type="journal article" date="2021" name="Microb. Physiol.">
        <title>Proteogenomic Insights into the Physiology of Marine, Sulfate-Reducing, Filamentous Desulfonema limicola and Desulfonema magnum.</title>
        <authorList>
            <person name="Schnaars V."/>
            <person name="Wohlbrand L."/>
            <person name="Scheve S."/>
            <person name="Hinrichs C."/>
            <person name="Reinhardt R."/>
            <person name="Rabus R."/>
        </authorList>
    </citation>
    <scope>NUCLEOTIDE SEQUENCE</scope>
    <source>
        <strain evidence="9">5ac10</strain>
    </source>
</reference>
<dbReference type="SUPFAM" id="SSF52172">
    <property type="entry name" value="CheY-like"/>
    <property type="match status" value="1"/>
</dbReference>
<evidence type="ECO:0000256" key="5">
    <source>
        <dbReference type="SAM" id="Coils"/>
    </source>
</evidence>
<dbReference type="Pfam" id="PF00512">
    <property type="entry name" value="HisKA"/>
    <property type="match status" value="1"/>
</dbReference>
<dbReference type="Gene3D" id="1.10.287.130">
    <property type="match status" value="1"/>
</dbReference>
<keyword evidence="5" id="KW-0175">Coiled coil</keyword>
<dbReference type="InterPro" id="IPR001789">
    <property type="entry name" value="Sig_transdc_resp-reg_receiver"/>
</dbReference>
<dbReference type="InterPro" id="IPR003661">
    <property type="entry name" value="HisK_dim/P_dom"/>
</dbReference>